<keyword evidence="1" id="KW-0472">Membrane</keyword>
<keyword evidence="3" id="KW-1185">Reference proteome</keyword>
<dbReference type="Proteomes" id="UP000193920">
    <property type="component" value="Unassembled WGS sequence"/>
</dbReference>
<gene>
    <name evidence="2" type="ORF">LY90DRAFT_675856</name>
</gene>
<comment type="caution">
    <text evidence="2">The sequence shown here is derived from an EMBL/GenBank/DDBJ whole genome shotgun (WGS) entry which is preliminary data.</text>
</comment>
<feature type="transmembrane region" description="Helical" evidence="1">
    <location>
        <begin position="48"/>
        <end position="72"/>
    </location>
</feature>
<dbReference type="AlphaFoldDB" id="A0A1Y2AIZ7"/>
<feature type="transmembrane region" description="Helical" evidence="1">
    <location>
        <begin position="164"/>
        <end position="182"/>
    </location>
</feature>
<evidence type="ECO:0000256" key="1">
    <source>
        <dbReference type="SAM" id="Phobius"/>
    </source>
</evidence>
<evidence type="ECO:0000313" key="2">
    <source>
        <dbReference type="EMBL" id="ORY22558.1"/>
    </source>
</evidence>
<feature type="transmembrane region" description="Helical" evidence="1">
    <location>
        <begin position="203"/>
        <end position="222"/>
    </location>
</feature>
<keyword evidence="1" id="KW-1133">Transmembrane helix</keyword>
<sequence length="323" mass="37649">MISKAKEIIAFIEHILSLIGTIVTIYINKNSNIQFLAFMNMWQHIIKIIRIMIYGFELLNAPVWFCNLHAFFNYFSNNAVILIVCFLIFNLYTSIKYPLYFSKYHKSIRPYIYSFTIVYSGGFVLASLYEPLFHKYNYLQIAERNNCSSAYRYRLYQYLLDSPLNNLLFIILAIYCTIAIIYRIIPRSSMRRNISRKNIYSNWIMILWICFALTILSLFNLVNDIKNGIKAEKGIKEAESLGITYYMTASIGIIIMFTTVSPKQMKQKLGIIEVSNHSYSESLISSHRNSDSYSRKINILSSISNDNSSCDNLLINDELLSKY</sequence>
<evidence type="ECO:0008006" key="4">
    <source>
        <dbReference type="Google" id="ProtNLM"/>
    </source>
</evidence>
<protein>
    <recommendedName>
        <fullName evidence="4">G-protein coupled receptors family 1 profile domain-containing protein</fullName>
    </recommendedName>
</protein>
<dbReference type="Gene3D" id="1.20.1070.10">
    <property type="entry name" value="Rhodopsin 7-helix transmembrane proteins"/>
    <property type="match status" value="1"/>
</dbReference>
<dbReference type="EMBL" id="MCOG01000246">
    <property type="protein sequence ID" value="ORY22558.1"/>
    <property type="molecule type" value="Genomic_DNA"/>
</dbReference>
<feature type="transmembrane region" description="Helical" evidence="1">
    <location>
        <begin position="6"/>
        <end position="27"/>
    </location>
</feature>
<keyword evidence="1" id="KW-0812">Transmembrane</keyword>
<name>A0A1Y2AIZ7_9FUNG</name>
<feature type="transmembrane region" description="Helical" evidence="1">
    <location>
        <begin position="242"/>
        <end position="260"/>
    </location>
</feature>
<accession>A0A1Y2AIZ7</accession>
<organism evidence="2 3">
    <name type="scientific">Neocallimastix californiae</name>
    <dbReference type="NCBI Taxonomy" id="1754190"/>
    <lineage>
        <taxon>Eukaryota</taxon>
        <taxon>Fungi</taxon>
        <taxon>Fungi incertae sedis</taxon>
        <taxon>Chytridiomycota</taxon>
        <taxon>Chytridiomycota incertae sedis</taxon>
        <taxon>Neocallimastigomycetes</taxon>
        <taxon>Neocallimastigales</taxon>
        <taxon>Neocallimastigaceae</taxon>
        <taxon>Neocallimastix</taxon>
    </lineage>
</organism>
<evidence type="ECO:0000313" key="3">
    <source>
        <dbReference type="Proteomes" id="UP000193920"/>
    </source>
</evidence>
<feature type="transmembrane region" description="Helical" evidence="1">
    <location>
        <begin position="78"/>
        <end position="99"/>
    </location>
</feature>
<reference evidence="2 3" key="1">
    <citation type="submission" date="2016-08" db="EMBL/GenBank/DDBJ databases">
        <title>A Parts List for Fungal Cellulosomes Revealed by Comparative Genomics.</title>
        <authorList>
            <consortium name="DOE Joint Genome Institute"/>
            <person name="Haitjema C.H."/>
            <person name="Gilmore S.P."/>
            <person name="Henske J.K."/>
            <person name="Solomon K.V."/>
            <person name="De Groot R."/>
            <person name="Kuo A."/>
            <person name="Mondo S.J."/>
            <person name="Salamov A.A."/>
            <person name="Labutti K."/>
            <person name="Zhao Z."/>
            <person name="Chiniquy J."/>
            <person name="Barry K."/>
            <person name="Brewer H.M."/>
            <person name="Purvine S.O."/>
            <person name="Wright A.T."/>
            <person name="Boxma B."/>
            <person name="Van Alen T."/>
            <person name="Hackstein J.H."/>
            <person name="Baker S.E."/>
            <person name="Grigoriev I.V."/>
            <person name="O'Malley M.A."/>
        </authorList>
    </citation>
    <scope>NUCLEOTIDE SEQUENCE [LARGE SCALE GENOMIC DNA]</scope>
    <source>
        <strain evidence="2 3">G1</strain>
    </source>
</reference>
<proteinExistence type="predicted"/>
<feature type="transmembrane region" description="Helical" evidence="1">
    <location>
        <begin position="111"/>
        <end position="129"/>
    </location>
</feature>